<comment type="caution">
    <text evidence="1">The sequence shown here is derived from an EMBL/GenBank/DDBJ whole genome shotgun (WGS) entry which is preliminary data.</text>
</comment>
<accession>A0AC60NT70</accession>
<keyword evidence="2" id="KW-1185">Reference proteome</keyword>
<dbReference type="EMBL" id="JABSTQ010011536">
    <property type="protein sequence ID" value="KAG0410300.1"/>
    <property type="molecule type" value="Genomic_DNA"/>
</dbReference>
<sequence length="388" mass="43231">SQPLQSKSNTAVFEVTSPMGSSIKLLFYALGIFVCYFYYGVLQEEITKTQYGPKKEKFVYAQSLVIFSCIMNVVFAKLMLSTFLKQGVDTTRRSYYMISAMTYIGAMLASTISLQFVNYTTQVVGKSCKPIPVMVLGVLLGGKRYSLSKYLSILVVVLGVGLFIYKDKKASQTTQSITGTGELLLLLSLSLDGITGAVQERMKSEYQTKSGHMMLMMNLWSTIYLAFAQLFTQEVWAFVAFLQRYPNLFLNMLLFALTGALGQTLIFRTVSEYGPLPCSVVTTTRKFFTVLGSVIIFNNPMIARQWVGVVLVFAVVDRDPKQKRSDAAKDLGLPASTVNTVMSKRKEVEENAVAFGAATKQDRGAKHGELEDALLKWFKRLNKHGRLA</sequence>
<organism evidence="1 2">
    <name type="scientific">Ixodes persulcatus</name>
    <name type="common">Taiga tick</name>
    <dbReference type="NCBI Taxonomy" id="34615"/>
    <lineage>
        <taxon>Eukaryota</taxon>
        <taxon>Metazoa</taxon>
        <taxon>Ecdysozoa</taxon>
        <taxon>Arthropoda</taxon>
        <taxon>Chelicerata</taxon>
        <taxon>Arachnida</taxon>
        <taxon>Acari</taxon>
        <taxon>Parasitiformes</taxon>
        <taxon>Ixodida</taxon>
        <taxon>Ixodoidea</taxon>
        <taxon>Ixodidae</taxon>
        <taxon>Ixodinae</taxon>
        <taxon>Ixodes</taxon>
    </lineage>
</organism>
<name>A0AC60NT70_IXOPE</name>
<gene>
    <name evidence="1" type="ORF">HPB47_012565</name>
</gene>
<reference evidence="1 2" key="1">
    <citation type="journal article" date="2020" name="Cell">
        <title>Large-Scale Comparative Analyses of Tick Genomes Elucidate Their Genetic Diversity and Vector Capacities.</title>
        <authorList>
            <consortium name="Tick Genome and Microbiome Consortium (TIGMIC)"/>
            <person name="Jia N."/>
            <person name="Wang J."/>
            <person name="Shi W."/>
            <person name="Du L."/>
            <person name="Sun Y."/>
            <person name="Zhan W."/>
            <person name="Jiang J.F."/>
            <person name="Wang Q."/>
            <person name="Zhang B."/>
            <person name="Ji P."/>
            <person name="Bell-Sakyi L."/>
            <person name="Cui X.M."/>
            <person name="Yuan T.T."/>
            <person name="Jiang B.G."/>
            <person name="Yang W.F."/>
            <person name="Lam T.T."/>
            <person name="Chang Q.C."/>
            <person name="Ding S.J."/>
            <person name="Wang X.J."/>
            <person name="Zhu J.G."/>
            <person name="Ruan X.D."/>
            <person name="Zhao L."/>
            <person name="Wei J.T."/>
            <person name="Ye R.Z."/>
            <person name="Que T.C."/>
            <person name="Du C.H."/>
            <person name="Zhou Y.H."/>
            <person name="Cheng J.X."/>
            <person name="Dai P.F."/>
            <person name="Guo W.B."/>
            <person name="Han X.H."/>
            <person name="Huang E.J."/>
            <person name="Li L.F."/>
            <person name="Wei W."/>
            <person name="Gao Y.C."/>
            <person name="Liu J.Z."/>
            <person name="Shao H.Z."/>
            <person name="Wang X."/>
            <person name="Wang C.C."/>
            <person name="Yang T.C."/>
            <person name="Huo Q.B."/>
            <person name="Li W."/>
            <person name="Chen H.Y."/>
            <person name="Chen S.E."/>
            <person name="Zhou L.G."/>
            <person name="Ni X.B."/>
            <person name="Tian J.H."/>
            <person name="Sheng Y."/>
            <person name="Liu T."/>
            <person name="Pan Y.S."/>
            <person name="Xia L.Y."/>
            <person name="Li J."/>
            <person name="Zhao F."/>
            <person name="Cao W.C."/>
        </authorList>
    </citation>
    <scope>NUCLEOTIDE SEQUENCE [LARGE SCALE GENOMIC DNA]</scope>
    <source>
        <strain evidence="1">Iper-2018</strain>
    </source>
</reference>
<evidence type="ECO:0000313" key="1">
    <source>
        <dbReference type="EMBL" id="KAG0410300.1"/>
    </source>
</evidence>
<dbReference type="Proteomes" id="UP000805193">
    <property type="component" value="Unassembled WGS sequence"/>
</dbReference>
<protein>
    <submittedName>
        <fullName evidence="1">Uncharacterized protein</fullName>
    </submittedName>
</protein>
<proteinExistence type="predicted"/>
<feature type="non-terminal residue" evidence="1">
    <location>
        <position position="1"/>
    </location>
</feature>
<evidence type="ECO:0000313" key="2">
    <source>
        <dbReference type="Proteomes" id="UP000805193"/>
    </source>
</evidence>